<organism evidence="1 2">
    <name type="scientific">Pyropia yezoensis</name>
    <name type="common">Susabi-nori</name>
    <name type="synonym">Porphyra yezoensis</name>
    <dbReference type="NCBI Taxonomy" id="2788"/>
    <lineage>
        <taxon>Eukaryota</taxon>
        <taxon>Rhodophyta</taxon>
        <taxon>Bangiophyceae</taxon>
        <taxon>Bangiales</taxon>
        <taxon>Bangiaceae</taxon>
        <taxon>Pyropia</taxon>
    </lineage>
</organism>
<evidence type="ECO:0000313" key="2">
    <source>
        <dbReference type="Proteomes" id="UP000798662"/>
    </source>
</evidence>
<comment type="caution">
    <text evidence="1">The sequence shown here is derived from an EMBL/GenBank/DDBJ whole genome shotgun (WGS) entry which is preliminary data.</text>
</comment>
<keyword evidence="2" id="KW-1185">Reference proteome</keyword>
<name>A0ACC3C9A5_PYRYE</name>
<proteinExistence type="predicted"/>
<gene>
    <name evidence="1" type="ORF">I4F81_009317</name>
</gene>
<dbReference type="EMBL" id="CM020619">
    <property type="protein sequence ID" value="KAK1866805.1"/>
    <property type="molecule type" value="Genomic_DNA"/>
</dbReference>
<sequence>MAAFVATPGAAATATIPRCPPRLRVGRGVALGASAPPRLRRGAALTCPPARRRLATVVASADGTAAEAGGGGADDDAADASAHRLNSDGRIGDGEAGVGDADAVAVPKDADGVAGVTAGAAATGAPSGAASEVASGTAAVTSTHDAEDNWRRFRAALVCGGETAFEARCEEHPLGLWVHALASPEVGALLVTHPAVVTPDAPYMDQGVVFLTAHTPPDMDDDVGGGGGGPAEPAAGGGARRSPPPPMADLDAPGGGDSWGLLLNRPLAASLGDLAGHPLVRRALTAAGAGAPADVDALAGVPLYRGGGDSAPVVLAPPARPRGPSPTPPPPSAAPPPMAASGAGGFSSPPRVPTDAVTPPPPGPSWGGPSAAAASESWRPGVPPPSAAAAFFADGDMGGGTPALPAPLVLSLLTHHPSIPHTHPIIPGVYAGAGRAVAAAAAAVRAGDVDPADLRLFLGAVRWRRQRLREAVEAGEVFVAAAAGGVVTKQCLGLPTPLWREVMEAMGEPFRRLSRQAYGEL</sequence>
<accession>A0ACC3C9A5</accession>
<dbReference type="Proteomes" id="UP000798662">
    <property type="component" value="Chromosome 2"/>
</dbReference>
<evidence type="ECO:0000313" key="1">
    <source>
        <dbReference type="EMBL" id="KAK1866805.1"/>
    </source>
</evidence>
<reference evidence="1" key="1">
    <citation type="submission" date="2019-11" db="EMBL/GenBank/DDBJ databases">
        <title>Nori genome reveals adaptations in red seaweeds to the harsh intertidal environment.</title>
        <authorList>
            <person name="Wang D."/>
            <person name="Mao Y."/>
        </authorList>
    </citation>
    <scope>NUCLEOTIDE SEQUENCE</scope>
    <source>
        <tissue evidence="1">Gametophyte</tissue>
    </source>
</reference>
<protein>
    <submittedName>
        <fullName evidence="1">Uncharacterized protein</fullName>
    </submittedName>
</protein>